<feature type="compositionally biased region" description="Low complexity" evidence="1">
    <location>
        <begin position="204"/>
        <end position="216"/>
    </location>
</feature>
<keyword evidence="3" id="KW-1185">Reference proteome</keyword>
<feature type="compositionally biased region" description="Basic and acidic residues" evidence="1">
    <location>
        <begin position="217"/>
        <end position="230"/>
    </location>
</feature>
<sequence>MLGEAKSARESQSHSKASCGNSSQHGDYTGDSNDCVLGDPCGLFEEAFRTQSPPPTDATLRREGGRARGRGHRRAPASGARHSAQRRQQGGGRGSRSALASHSQLRLQTCSSPPPPPPPPPPHPGPPAGLSVSSLPPYWPARVHFRALGIWYRSGPGAREQVAAAGQLGRQPAAPGPVSRRLCRQSLPGGPLCPPGPRALPAGLGAGSGAAAAPAARRAELGADSRREAGGEGPSGARANMAEVSIDQSKLPGVKEAIEHLCINPPIFYQG</sequence>
<protein>
    <submittedName>
        <fullName evidence="2">Uncharacterized protein</fullName>
    </submittedName>
</protein>
<gene>
    <name evidence="2" type="ORF">J1605_015908</name>
</gene>
<dbReference type="Proteomes" id="UP001159641">
    <property type="component" value="Unassembled WGS sequence"/>
</dbReference>
<feature type="region of interest" description="Disordered" evidence="1">
    <location>
        <begin position="1"/>
        <end position="129"/>
    </location>
</feature>
<feature type="compositionally biased region" description="Polar residues" evidence="1">
    <location>
        <begin position="102"/>
        <end position="111"/>
    </location>
</feature>
<comment type="caution">
    <text evidence="2">The sequence shown here is derived from an EMBL/GenBank/DDBJ whole genome shotgun (WGS) entry which is preliminary data.</text>
</comment>
<organism evidence="2 3">
    <name type="scientific">Eschrichtius robustus</name>
    <name type="common">California gray whale</name>
    <name type="synonym">Eschrichtius gibbosus</name>
    <dbReference type="NCBI Taxonomy" id="9764"/>
    <lineage>
        <taxon>Eukaryota</taxon>
        <taxon>Metazoa</taxon>
        <taxon>Chordata</taxon>
        <taxon>Craniata</taxon>
        <taxon>Vertebrata</taxon>
        <taxon>Euteleostomi</taxon>
        <taxon>Mammalia</taxon>
        <taxon>Eutheria</taxon>
        <taxon>Laurasiatheria</taxon>
        <taxon>Artiodactyla</taxon>
        <taxon>Whippomorpha</taxon>
        <taxon>Cetacea</taxon>
        <taxon>Mysticeti</taxon>
        <taxon>Eschrichtiidae</taxon>
        <taxon>Eschrichtius</taxon>
    </lineage>
</organism>
<name>A0AB34G986_ESCRO</name>
<accession>A0AB34G986</accession>
<dbReference type="AlphaFoldDB" id="A0AB34G986"/>
<feature type="compositionally biased region" description="Basic and acidic residues" evidence="1">
    <location>
        <begin position="1"/>
        <end position="13"/>
    </location>
</feature>
<feature type="compositionally biased region" description="Low complexity" evidence="1">
    <location>
        <begin position="76"/>
        <end position="88"/>
    </location>
</feature>
<evidence type="ECO:0000256" key="1">
    <source>
        <dbReference type="SAM" id="MobiDB-lite"/>
    </source>
</evidence>
<reference evidence="2 3" key="1">
    <citation type="submission" date="2022-11" db="EMBL/GenBank/DDBJ databases">
        <title>Whole genome sequence of Eschrichtius robustus ER-17-0199.</title>
        <authorList>
            <person name="Bruniche-Olsen A."/>
            <person name="Black A.N."/>
            <person name="Fields C.J."/>
            <person name="Walden K."/>
            <person name="Dewoody J.A."/>
        </authorList>
    </citation>
    <scope>NUCLEOTIDE SEQUENCE [LARGE SCALE GENOMIC DNA]</scope>
    <source>
        <strain evidence="2">ER-17-0199</strain>
        <tissue evidence="2">Blubber</tissue>
    </source>
</reference>
<feature type="compositionally biased region" description="Polar residues" evidence="1">
    <location>
        <begin position="14"/>
        <end position="32"/>
    </location>
</feature>
<dbReference type="EMBL" id="JAIQCJ010002527">
    <property type="protein sequence ID" value="KAJ8776064.1"/>
    <property type="molecule type" value="Genomic_DNA"/>
</dbReference>
<evidence type="ECO:0000313" key="2">
    <source>
        <dbReference type="EMBL" id="KAJ8776064.1"/>
    </source>
</evidence>
<feature type="region of interest" description="Disordered" evidence="1">
    <location>
        <begin position="204"/>
        <end position="244"/>
    </location>
</feature>
<feature type="compositionally biased region" description="Pro residues" evidence="1">
    <location>
        <begin position="112"/>
        <end position="127"/>
    </location>
</feature>
<evidence type="ECO:0000313" key="3">
    <source>
        <dbReference type="Proteomes" id="UP001159641"/>
    </source>
</evidence>
<proteinExistence type="predicted"/>